<keyword evidence="1" id="KW-0132">Cell division</keyword>
<reference evidence="1 2" key="1">
    <citation type="submission" date="2018-08" db="EMBL/GenBank/DDBJ databases">
        <title>Genomic Encyclopedia of Type Strains, Phase IV (KMG-IV): sequencing the most valuable type-strain genomes for metagenomic binning, comparative biology and taxonomic classification.</title>
        <authorList>
            <person name="Goeker M."/>
        </authorList>
    </citation>
    <scope>NUCLEOTIDE SEQUENCE [LARGE SCALE GENOMIC DNA]</scope>
    <source>
        <strain evidence="1 2">DSM 25527</strain>
    </source>
</reference>
<evidence type="ECO:0000313" key="1">
    <source>
        <dbReference type="EMBL" id="RIA46632.1"/>
    </source>
</evidence>
<dbReference type="OrthoDB" id="9797575at2"/>
<dbReference type="Proteomes" id="UP000266568">
    <property type="component" value="Unassembled WGS sequence"/>
</dbReference>
<dbReference type="Gene3D" id="3.30.160.880">
    <property type="entry name" value="Cell division protein ZapA protomer, N-terminal domain"/>
    <property type="match status" value="1"/>
</dbReference>
<gene>
    <name evidence="1" type="ORF">DFR49_1178</name>
</gene>
<dbReference type="InterPro" id="IPR007838">
    <property type="entry name" value="Cell_div_ZapA-like"/>
</dbReference>
<proteinExistence type="predicted"/>
<evidence type="ECO:0000313" key="2">
    <source>
        <dbReference type="Proteomes" id="UP000266568"/>
    </source>
</evidence>
<dbReference type="InterPro" id="IPR036192">
    <property type="entry name" value="Cell_div_ZapA-like_sf"/>
</dbReference>
<keyword evidence="2" id="KW-1185">Reference proteome</keyword>
<dbReference type="RefSeq" id="WP_119034724.1">
    <property type="nucleotide sequence ID" value="NZ_QXDC01000002.1"/>
</dbReference>
<dbReference type="Pfam" id="PF05164">
    <property type="entry name" value="ZapA"/>
    <property type="match status" value="1"/>
</dbReference>
<dbReference type="GO" id="GO:0051301">
    <property type="term" value="P:cell division"/>
    <property type="evidence" value="ECO:0007669"/>
    <property type="project" value="UniProtKB-KW"/>
</dbReference>
<dbReference type="EMBL" id="QXDC01000002">
    <property type="protein sequence ID" value="RIA46632.1"/>
    <property type="molecule type" value="Genomic_DNA"/>
</dbReference>
<accession>A0A397PC80</accession>
<protein>
    <submittedName>
        <fullName evidence="1">Cell division protein ZapA</fullName>
    </submittedName>
</protein>
<dbReference type="SUPFAM" id="SSF102829">
    <property type="entry name" value="Cell division protein ZapA-like"/>
    <property type="match status" value="1"/>
</dbReference>
<sequence length="102" mass="10870">MAEVTLTIGDRAHVVACRDGEEAQLRHLGTLLDERWEVASRASGNMGNERTMLFVALMLADALDEARRQPPGDSPADGASLDRVAEKLEALAATLEDAGPNA</sequence>
<organism evidence="1 2">
    <name type="scientific">Hephaestia caeni</name>
    <dbReference type="NCBI Taxonomy" id="645617"/>
    <lineage>
        <taxon>Bacteria</taxon>
        <taxon>Pseudomonadati</taxon>
        <taxon>Pseudomonadota</taxon>
        <taxon>Alphaproteobacteria</taxon>
        <taxon>Sphingomonadales</taxon>
        <taxon>Sphingomonadaceae</taxon>
        <taxon>Hephaestia</taxon>
    </lineage>
</organism>
<name>A0A397PC80_9SPHN</name>
<comment type="caution">
    <text evidence="1">The sequence shown here is derived from an EMBL/GenBank/DDBJ whole genome shotgun (WGS) entry which is preliminary data.</text>
</comment>
<keyword evidence="1" id="KW-0131">Cell cycle</keyword>
<dbReference type="InterPro" id="IPR042233">
    <property type="entry name" value="Cell_div_ZapA_N"/>
</dbReference>
<dbReference type="AlphaFoldDB" id="A0A397PC80"/>